<feature type="signal peptide" evidence="1">
    <location>
        <begin position="1"/>
        <end position="19"/>
    </location>
</feature>
<dbReference type="NCBIfam" id="NF047619">
    <property type="entry name" value="NADase_discoid"/>
    <property type="match status" value="1"/>
</dbReference>
<dbReference type="HOGENOM" id="CLU_583643_0_0_7"/>
<dbReference type="KEGG" id="hoh:Hoch_2449"/>
<keyword evidence="1" id="KW-0732">Signal</keyword>
<evidence type="ECO:0000259" key="2">
    <source>
        <dbReference type="Pfam" id="PF25302"/>
    </source>
</evidence>
<reference evidence="3 4" key="1">
    <citation type="journal article" date="2010" name="Stand. Genomic Sci.">
        <title>Complete genome sequence of Haliangium ochraceum type strain (SMP-2).</title>
        <authorList>
            <consortium name="US DOE Joint Genome Institute (JGI-PGF)"/>
            <person name="Ivanova N."/>
            <person name="Daum C."/>
            <person name="Lang E."/>
            <person name="Abt B."/>
            <person name="Kopitz M."/>
            <person name="Saunders E."/>
            <person name="Lapidus A."/>
            <person name="Lucas S."/>
            <person name="Glavina Del Rio T."/>
            <person name="Nolan M."/>
            <person name="Tice H."/>
            <person name="Copeland A."/>
            <person name="Cheng J.F."/>
            <person name="Chen F."/>
            <person name="Bruce D."/>
            <person name="Goodwin L."/>
            <person name="Pitluck S."/>
            <person name="Mavromatis K."/>
            <person name="Pati A."/>
            <person name="Mikhailova N."/>
            <person name="Chen A."/>
            <person name="Palaniappan K."/>
            <person name="Land M."/>
            <person name="Hauser L."/>
            <person name="Chang Y.J."/>
            <person name="Jeffries C.D."/>
            <person name="Detter J.C."/>
            <person name="Brettin T."/>
            <person name="Rohde M."/>
            <person name="Goker M."/>
            <person name="Bristow J."/>
            <person name="Markowitz V."/>
            <person name="Eisen J.A."/>
            <person name="Hugenholtz P."/>
            <person name="Kyrpides N.C."/>
            <person name="Klenk H.P."/>
        </authorList>
    </citation>
    <scope>NUCLEOTIDE SEQUENCE [LARGE SCALE GENOMIC DNA]</scope>
    <source>
        <strain evidence="4">DSM 14365 / CIP 107738 / JCM 11303 / AJ 13395 / SMP-2</strain>
    </source>
</reference>
<keyword evidence="4" id="KW-1185">Reference proteome</keyword>
<dbReference type="RefSeq" id="WP_012827593.1">
    <property type="nucleotide sequence ID" value="NC_013440.1"/>
</dbReference>
<evidence type="ECO:0000313" key="4">
    <source>
        <dbReference type="Proteomes" id="UP000001880"/>
    </source>
</evidence>
<dbReference type="AlphaFoldDB" id="D0LJD8"/>
<proteinExistence type="predicted"/>
<feature type="chain" id="PRO_5003010654" description="NAD glycohydrolase translocation F5/8 type C domain-containing protein" evidence="1">
    <location>
        <begin position="20"/>
        <end position="468"/>
    </location>
</feature>
<dbReference type="eggNOG" id="COG2304">
    <property type="taxonomic scope" value="Bacteria"/>
</dbReference>
<name>D0LJD8_HALO1</name>
<protein>
    <recommendedName>
        <fullName evidence="2">NAD glycohydrolase translocation F5/8 type C domain-containing protein</fullName>
    </recommendedName>
</protein>
<dbReference type="OrthoDB" id="9784548at2"/>
<feature type="domain" description="NAD glycohydrolase translocation F5/8 type C" evidence="2">
    <location>
        <begin position="34"/>
        <end position="173"/>
    </location>
</feature>
<evidence type="ECO:0000313" key="3">
    <source>
        <dbReference type="EMBL" id="ACY14985.1"/>
    </source>
</evidence>
<dbReference type="Proteomes" id="UP000001880">
    <property type="component" value="Chromosome"/>
</dbReference>
<dbReference type="EMBL" id="CP001804">
    <property type="protein sequence ID" value="ACY14985.1"/>
    <property type="molecule type" value="Genomic_DNA"/>
</dbReference>
<dbReference type="STRING" id="502025.Hoch_2449"/>
<evidence type="ECO:0000256" key="1">
    <source>
        <dbReference type="SAM" id="SignalP"/>
    </source>
</evidence>
<accession>D0LJD8</accession>
<gene>
    <name evidence="3" type="ordered locus">Hoch_2449</name>
</gene>
<dbReference type="InterPro" id="IPR057561">
    <property type="entry name" value="NADase_transloc"/>
</dbReference>
<dbReference type="Pfam" id="PF25302">
    <property type="entry name" value="NADase_transloc"/>
    <property type="match status" value="1"/>
</dbReference>
<organism evidence="3 4">
    <name type="scientific">Haliangium ochraceum (strain DSM 14365 / JCM 11303 / SMP-2)</name>
    <dbReference type="NCBI Taxonomy" id="502025"/>
    <lineage>
        <taxon>Bacteria</taxon>
        <taxon>Pseudomonadati</taxon>
        <taxon>Myxococcota</taxon>
        <taxon>Polyangia</taxon>
        <taxon>Haliangiales</taxon>
        <taxon>Kofleriaceae</taxon>
        <taxon>Haliangium</taxon>
    </lineage>
</organism>
<sequence length="468" mass="51734">MRRLTLLSSLVLCCIPALAAGEAEVERRLHPLPIEASSFLWTEGNRFQANYHPFYAVDDDPKTAWVEGADSSGAGEWLRLHLSATDATTRARLAIRAGYQKSRALFAANARPRELSVKLLPSGVVAQVTLEDRLGWQELSVEQPGGRLEAIELRVDSVYPGTRHQDLSISDIRVFATSSDYEQPELEKLHFEHIQRWKAARTKMRARFAGAQSGPLPLLPSYRLDTQRAGQGGENHWHMSCEGVDYQRCMLAESATLARMHNLLGDDVAPALQVAEQLMREVDSLRPVRLAFRDKRPIPTADNVHVPPFSSNDFFGYGFGGFELPYIGTMGVFFSQQIGLRTRAAAPAFAPMLRAEHEACNSKREQLAAWALEEPDGSGQQRLRGLLLVRCGLVESRIGPRPVAQAQVLVYDDAGRLSLILGPGYANALSWSQQGPHAFITGGRGVTYSGDLRTLRVPEYAQRLLPGA</sequence>